<dbReference type="Proteomes" id="UP000324800">
    <property type="component" value="Unassembled WGS sequence"/>
</dbReference>
<gene>
    <name evidence="1" type="ORF">EZS28_023955</name>
</gene>
<accession>A0A5J4VDF4</accession>
<evidence type="ECO:0000313" key="1">
    <source>
        <dbReference type="EMBL" id="KAA6380519.1"/>
    </source>
</evidence>
<proteinExistence type="predicted"/>
<sequence length="216" mass="24654">MNLRYNKVGLVEQVQNINQQITILQNIPQSYDQEQFDALLLLKADKTDIIEEYSKTEDDALLLLKVDKSELIYSQSNSDDYALLLLKSDKSELIDLYTKTETDSNYNASEEFSIKVDLKANLTVIVDNYLKIEDDVLLLLFKADNTELFDAYFKSEDEALLSLKADKIKLVNYISLSYTQTITRQKQFSTIFISKLSKLSKYNASMLLAGGSVILV</sequence>
<dbReference type="AlphaFoldDB" id="A0A5J4VDF4"/>
<organism evidence="1 2">
    <name type="scientific">Streblomastix strix</name>
    <dbReference type="NCBI Taxonomy" id="222440"/>
    <lineage>
        <taxon>Eukaryota</taxon>
        <taxon>Metamonada</taxon>
        <taxon>Preaxostyla</taxon>
        <taxon>Oxymonadida</taxon>
        <taxon>Streblomastigidae</taxon>
        <taxon>Streblomastix</taxon>
    </lineage>
</organism>
<evidence type="ECO:0000313" key="2">
    <source>
        <dbReference type="Proteomes" id="UP000324800"/>
    </source>
</evidence>
<comment type="caution">
    <text evidence="1">The sequence shown here is derived from an EMBL/GenBank/DDBJ whole genome shotgun (WGS) entry which is preliminary data.</text>
</comment>
<protein>
    <submittedName>
        <fullName evidence="1">Uncharacterized protein</fullName>
    </submittedName>
</protein>
<name>A0A5J4VDF4_9EUKA</name>
<dbReference type="EMBL" id="SNRW01007852">
    <property type="protein sequence ID" value="KAA6380519.1"/>
    <property type="molecule type" value="Genomic_DNA"/>
</dbReference>
<reference evidence="1 2" key="1">
    <citation type="submission" date="2019-03" db="EMBL/GenBank/DDBJ databases">
        <title>Single cell metagenomics reveals metabolic interactions within the superorganism composed of flagellate Streblomastix strix and complex community of Bacteroidetes bacteria on its surface.</title>
        <authorList>
            <person name="Treitli S.C."/>
            <person name="Kolisko M."/>
            <person name="Husnik F."/>
            <person name="Keeling P."/>
            <person name="Hampl V."/>
        </authorList>
    </citation>
    <scope>NUCLEOTIDE SEQUENCE [LARGE SCALE GENOMIC DNA]</scope>
    <source>
        <strain evidence="1">ST1C</strain>
    </source>
</reference>